<evidence type="ECO:0000313" key="1">
    <source>
        <dbReference type="EMBL" id="PRY48647.1"/>
    </source>
</evidence>
<protein>
    <submittedName>
        <fullName evidence="1">Uncharacterized protein</fullName>
    </submittedName>
</protein>
<dbReference type="Proteomes" id="UP000239210">
    <property type="component" value="Unassembled WGS sequence"/>
</dbReference>
<comment type="caution">
    <text evidence="1">The sequence shown here is derived from an EMBL/GenBank/DDBJ whole genome shotgun (WGS) entry which is preliminary data.</text>
</comment>
<gene>
    <name evidence="1" type="ORF">LY71_10825</name>
</gene>
<dbReference type="RefSeq" id="WP_146146123.1">
    <property type="nucleotide sequence ID" value="NZ_PVTG01000008.1"/>
</dbReference>
<accession>A0A2T0TSL7</accession>
<keyword evidence="2" id="KW-1185">Reference proteome</keyword>
<sequence length="84" mass="8144">MTAVVLLVVVAAVLLMAFGLQRSRARAGRRPAVRGRRYDRAHDVGYLAGGAYISGGHAGLGADGGGWGGGGFDGGGGGGGDGGC</sequence>
<dbReference type="AlphaFoldDB" id="A0A2T0TSL7"/>
<evidence type="ECO:0000313" key="2">
    <source>
        <dbReference type="Proteomes" id="UP000239210"/>
    </source>
</evidence>
<organism evidence="1 2">
    <name type="scientific">Geodermatophilus tzadiensis</name>
    <dbReference type="NCBI Taxonomy" id="1137988"/>
    <lineage>
        <taxon>Bacteria</taxon>
        <taxon>Bacillati</taxon>
        <taxon>Actinomycetota</taxon>
        <taxon>Actinomycetes</taxon>
        <taxon>Geodermatophilales</taxon>
        <taxon>Geodermatophilaceae</taxon>
        <taxon>Geodermatophilus</taxon>
    </lineage>
</organism>
<name>A0A2T0TSL7_9ACTN</name>
<dbReference type="EMBL" id="PVTG01000008">
    <property type="protein sequence ID" value="PRY48647.1"/>
    <property type="molecule type" value="Genomic_DNA"/>
</dbReference>
<reference evidence="1 2" key="1">
    <citation type="submission" date="2018-03" db="EMBL/GenBank/DDBJ databases">
        <title>Genomic Encyclopedia of Archaeal and Bacterial Type Strains, Phase II (KMG-II): from individual species to whole genera.</title>
        <authorList>
            <person name="Goeker M."/>
        </authorList>
    </citation>
    <scope>NUCLEOTIDE SEQUENCE [LARGE SCALE GENOMIC DNA]</scope>
    <source>
        <strain evidence="1 2">DSM 45416</strain>
    </source>
</reference>
<proteinExistence type="predicted"/>